<organism evidence="3 4">
    <name type="scientific">Methylophilus medardicus</name>
    <dbReference type="NCBI Taxonomy" id="2588534"/>
    <lineage>
        <taxon>Bacteria</taxon>
        <taxon>Pseudomonadati</taxon>
        <taxon>Pseudomonadota</taxon>
        <taxon>Betaproteobacteria</taxon>
        <taxon>Nitrosomonadales</taxon>
        <taxon>Methylophilaceae</taxon>
        <taxon>Methylophilus</taxon>
    </lineage>
</organism>
<dbReference type="RefSeq" id="WP_140004114.1">
    <property type="nucleotide sequence ID" value="NZ_CP040946.1"/>
</dbReference>
<dbReference type="Gene3D" id="2.10.109.10">
    <property type="entry name" value="Umud Fragment, subunit A"/>
    <property type="match status" value="1"/>
</dbReference>
<dbReference type="PANTHER" id="PTHR33516:SF2">
    <property type="entry name" value="LEXA REPRESSOR-RELATED"/>
    <property type="match status" value="1"/>
</dbReference>
<dbReference type="EMBL" id="CP040946">
    <property type="protein sequence ID" value="QDC44784.1"/>
    <property type="molecule type" value="Genomic_DNA"/>
</dbReference>
<evidence type="ECO:0000256" key="1">
    <source>
        <dbReference type="SAM" id="MobiDB-lite"/>
    </source>
</evidence>
<feature type="region of interest" description="Disordered" evidence="1">
    <location>
        <begin position="1"/>
        <end position="23"/>
    </location>
</feature>
<evidence type="ECO:0000313" key="3">
    <source>
        <dbReference type="EMBL" id="QDC44784.1"/>
    </source>
</evidence>
<sequence length="206" mass="22304">MTLNDKQNGGKRPGSGRKVGSGLYRENTTVMRVPDSQKPIILSFLDAYAKKQRLDEIANHLDRVGEFTQLAQASEALHLPLYQSKVPAGLPAPADSDEASRMDPNGYLIDDPSSTFFVTIQGESMIEAGLIPGDKAIVNKKKQAAIGDIVLAMVDGAFTIKILAKQKNGDPKLLPANSSGQYAPILIQGQMQFSVWGVVTGSFRRF</sequence>
<accession>A0A5B8CTZ2</accession>
<dbReference type="Pfam" id="PF00717">
    <property type="entry name" value="Peptidase_S24"/>
    <property type="match status" value="1"/>
</dbReference>
<evidence type="ECO:0000313" key="4">
    <source>
        <dbReference type="Proteomes" id="UP000311008"/>
    </source>
</evidence>
<proteinExistence type="predicted"/>
<dbReference type="InterPro" id="IPR039418">
    <property type="entry name" value="LexA-like"/>
</dbReference>
<dbReference type="InterPro" id="IPR036286">
    <property type="entry name" value="LexA/Signal_pep-like_sf"/>
</dbReference>
<keyword evidence="4" id="KW-1185">Reference proteome</keyword>
<feature type="domain" description="Peptidase S24/S26A/S26B/S26C" evidence="2">
    <location>
        <begin position="80"/>
        <end position="199"/>
    </location>
</feature>
<dbReference type="OrthoDB" id="9802364at2"/>
<dbReference type="SUPFAM" id="SSF51306">
    <property type="entry name" value="LexA/Signal peptidase"/>
    <property type="match status" value="1"/>
</dbReference>
<evidence type="ECO:0000259" key="2">
    <source>
        <dbReference type="Pfam" id="PF00717"/>
    </source>
</evidence>
<protein>
    <submittedName>
        <fullName evidence="3">Peptidase S24</fullName>
    </submittedName>
</protein>
<gene>
    <name evidence="3" type="ORF">FIU01_09810</name>
</gene>
<reference evidence="4" key="1">
    <citation type="journal article" date="2019" name="ISME J.">
        <title>Evolution in action: habitat transition from sediment to the pelagial leads to genome streamlining in Methylophilaceae.</title>
        <authorList>
            <person name="Salcher M."/>
            <person name="Schaefle D."/>
            <person name="Kaspar M."/>
            <person name="Neuenschwander S.M."/>
            <person name="Ghai R."/>
        </authorList>
    </citation>
    <scope>NUCLEOTIDE SEQUENCE [LARGE SCALE GENOMIC DNA]</scope>
    <source>
        <strain evidence="4">MMS-M-51</strain>
    </source>
</reference>
<name>A0A5B8CTZ2_9PROT</name>
<dbReference type="AlphaFoldDB" id="A0A5B8CTZ2"/>
<dbReference type="InterPro" id="IPR015927">
    <property type="entry name" value="Peptidase_S24_S26A/B/C"/>
</dbReference>
<dbReference type="PANTHER" id="PTHR33516">
    <property type="entry name" value="LEXA REPRESSOR"/>
    <property type="match status" value="1"/>
</dbReference>
<dbReference type="Proteomes" id="UP000311008">
    <property type="component" value="Chromosome"/>
</dbReference>
<dbReference type="KEGG" id="mmec:FIU01_09810"/>
<dbReference type="CDD" id="cd06529">
    <property type="entry name" value="S24_LexA-like"/>
    <property type="match status" value="1"/>
</dbReference>
<dbReference type="InterPro" id="IPR050077">
    <property type="entry name" value="LexA_repressor"/>
</dbReference>